<dbReference type="PROSITE" id="PS51782">
    <property type="entry name" value="LYSM"/>
    <property type="match status" value="1"/>
</dbReference>
<feature type="domain" description="LysM" evidence="2">
    <location>
        <begin position="68"/>
        <end position="120"/>
    </location>
</feature>
<evidence type="ECO:0000313" key="4">
    <source>
        <dbReference type="Proteomes" id="UP001317705"/>
    </source>
</evidence>
<keyword evidence="4" id="KW-1185">Reference proteome</keyword>
<gene>
    <name evidence="3" type="ORF">GURASL_30420</name>
</gene>
<evidence type="ECO:0000259" key="2">
    <source>
        <dbReference type="PROSITE" id="PS51782"/>
    </source>
</evidence>
<proteinExistence type="predicted"/>
<dbReference type="InterPro" id="IPR036779">
    <property type="entry name" value="LysM_dom_sf"/>
</dbReference>
<evidence type="ECO:0000256" key="1">
    <source>
        <dbReference type="SAM" id="MobiDB-lite"/>
    </source>
</evidence>
<feature type="region of interest" description="Disordered" evidence="1">
    <location>
        <begin position="41"/>
        <end position="68"/>
    </location>
</feature>
<name>A0ABM8ENT8_9BACT</name>
<dbReference type="InterPro" id="IPR018392">
    <property type="entry name" value="LysM"/>
</dbReference>
<sequence>MISVPSRFYAGIALAALILVCRQPRAGFALDPRFELDPRALDASPQQSLREKAGHAVRKAGHRSGEDSEYRVKAGDHIFKILMRDYGLSNREAEALIPEVKRRNGITDIRRLRVGQLLLIPLGQTRSTGNEEHAAKRQPAAQAPVPAVAAGRREDAAHALQMVKVAAERQQPDGVETARRVWDDLVPPTHSSFQPIAIEDKNFSLSLDPANFPTFAAADGGRILVDAGGKLPPLVRSLIEAKDPSLRIVAENPRNRKRFIASLLAGGHFYSVEENVSLEFGTDPKLTVNADFKVEKTADSLLRHDVVLLNVGDNRRAMPTALAQFLHQEGFQLLEPFPAREGESRPAVDETVHQITAREPRPLADEILRALSLPFETDRNVELYGVDDGGVRLFVRADRYFESGGDRYVVSYFDGDPVSYTLTRLLETRGYRVIMLDPQDDFQKVSGKILSRLRIPGSYASYQLLANRHLPYDIRLSGFKVHGLAGRSGELFLTNATIDPLFRDLLDYGGYRVVTY</sequence>
<dbReference type="Proteomes" id="UP001317705">
    <property type="component" value="Chromosome"/>
</dbReference>
<evidence type="ECO:0000313" key="3">
    <source>
        <dbReference type="EMBL" id="BDV44119.1"/>
    </source>
</evidence>
<accession>A0ABM8ENT8</accession>
<reference evidence="3 4" key="1">
    <citation type="submission" date="2022-12" db="EMBL/GenBank/DDBJ databases">
        <title>Polyphasic characterization of Geotalea uranireducens NIT-SL11 newly isolated from a complex of sewage sludge and microbially reduced graphene oxide.</title>
        <authorList>
            <person name="Xie L."/>
            <person name="Yoshida N."/>
            <person name="Meng L."/>
        </authorList>
    </citation>
    <scope>NUCLEOTIDE SEQUENCE [LARGE SCALE GENOMIC DNA]</scope>
    <source>
        <strain evidence="3 4">NIT-SL11</strain>
    </source>
</reference>
<dbReference type="RefSeq" id="WP_282000231.1">
    <property type="nucleotide sequence ID" value="NZ_AP027151.1"/>
</dbReference>
<dbReference type="EMBL" id="AP027151">
    <property type="protein sequence ID" value="BDV44119.1"/>
    <property type="molecule type" value="Genomic_DNA"/>
</dbReference>
<dbReference type="CDD" id="cd00118">
    <property type="entry name" value="LysM"/>
    <property type="match status" value="1"/>
</dbReference>
<organism evidence="3 4">
    <name type="scientific">Geotalea uraniireducens</name>
    <dbReference type="NCBI Taxonomy" id="351604"/>
    <lineage>
        <taxon>Bacteria</taxon>
        <taxon>Pseudomonadati</taxon>
        <taxon>Thermodesulfobacteriota</taxon>
        <taxon>Desulfuromonadia</taxon>
        <taxon>Geobacterales</taxon>
        <taxon>Geobacteraceae</taxon>
        <taxon>Geotalea</taxon>
    </lineage>
</organism>
<dbReference type="Gene3D" id="3.10.350.10">
    <property type="entry name" value="LysM domain"/>
    <property type="match status" value="1"/>
</dbReference>
<protein>
    <submittedName>
        <fullName evidence="3">Peptidoglycan-binding protein LysM</fullName>
    </submittedName>
</protein>